<dbReference type="Proteomes" id="UP000789920">
    <property type="component" value="Unassembled WGS sequence"/>
</dbReference>
<protein>
    <submittedName>
        <fullName evidence="1">11459_t:CDS:1</fullName>
    </submittedName>
</protein>
<comment type="caution">
    <text evidence="1">The sequence shown here is derived from an EMBL/GenBank/DDBJ whole genome shotgun (WGS) entry which is preliminary data.</text>
</comment>
<organism evidence="1 2">
    <name type="scientific">Racocetra persica</name>
    <dbReference type="NCBI Taxonomy" id="160502"/>
    <lineage>
        <taxon>Eukaryota</taxon>
        <taxon>Fungi</taxon>
        <taxon>Fungi incertae sedis</taxon>
        <taxon>Mucoromycota</taxon>
        <taxon>Glomeromycotina</taxon>
        <taxon>Glomeromycetes</taxon>
        <taxon>Diversisporales</taxon>
        <taxon>Gigasporaceae</taxon>
        <taxon>Racocetra</taxon>
    </lineage>
</organism>
<dbReference type="EMBL" id="CAJVQC010005406">
    <property type="protein sequence ID" value="CAG8553709.1"/>
    <property type="molecule type" value="Genomic_DNA"/>
</dbReference>
<sequence>MQLWVEQVIGGQMFLTDLIIKEKAAFFAWALDLPDSLYGEANNILIEIFPEKRMKFCELIKEYLLENIFNADKMG</sequence>
<name>A0ACA9LXR0_9GLOM</name>
<reference evidence="1" key="1">
    <citation type="submission" date="2021-06" db="EMBL/GenBank/DDBJ databases">
        <authorList>
            <person name="Kallberg Y."/>
            <person name="Tangrot J."/>
            <person name="Rosling A."/>
        </authorList>
    </citation>
    <scope>NUCLEOTIDE SEQUENCE</scope>
    <source>
        <strain evidence="1">MA461A</strain>
    </source>
</reference>
<gene>
    <name evidence="1" type="ORF">RPERSI_LOCUS4067</name>
</gene>
<accession>A0ACA9LXR0</accession>
<proteinExistence type="predicted"/>
<feature type="non-terminal residue" evidence="1">
    <location>
        <position position="75"/>
    </location>
</feature>
<evidence type="ECO:0000313" key="1">
    <source>
        <dbReference type="EMBL" id="CAG8553709.1"/>
    </source>
</evidence>
<keyword evidence="2" id="KW-1185">Reference proteome</keyword>
<evidence type="ECO:0000313" key="2">
    <source>
        <dbReference type="Proteomes" id="UP000789920"/>
    </source>
</evidence>